<gene>
    <name evidence="2" type="ORF">DL1_02000</name>
</gene>
<protein>
    <submittedName>
        <fullName evidence="2">Uncharacterized protein</fullName>
    </submittedName>
</protein>
<reference evidence="2 3" key="1">
    <citation type="submission" date="2014-03" db="EMBL/GenBank/DDBJ databases">
        <title>The draft genome sequence of Thioclava dalianensis DLFJ1-1.</title>
        <authorList>
            <person name="Lai Q."/>
            <person name="Shao Z."/>
        </authorList>
    </citation>
    <scope>NUCLEOTIDE SEQUENCE [LARGE SCALE GENOMIC DNA]</scope>
    <source>
        <strain evidence="2 3">DLFJ1-1</strain>
    </source>
</reference>
<dbReference type="OrthoDB" id="7690394at2"/>
<dbReference type="AlphaFoldDB" id="A0A074TLL0"/>
<accession>A0A074TLL0</accession>
<keyword evidence="3" id="KW-1185">Reference proteome</keyword>
<comment type="caution">
    <text evidence="2">The sequence shown here is derived from an EMBL/GenBank/DDBJ whole genome shotgun (WGS) entry which is preliminary data.</text>
</comment>
<proteinExistence type="predicted"/>
<evidence type="ECO:0000256" key="1">
    <source>
        <dbReference type="SAM" id="MobiDB-lite"/>
    </source>
</evidence>
<dbReference type="EMBL" id="JHEH01000010">
    <property type="protein sequence ID" value="KEP69868.1"/>
    <property type="molecule type" value="Genomic_DNA"/>
</dbReference>
<dbReference type="eggNOG" id="ENOG5032IUK">
    <property type="taxonomic scope" value="Bacteria"/>
</dbReference>
<evidence type="ECO:0000313" key="3">
    <source>
        <dbReference type="Proteomes" id="UP000027725"/>
    </source>
</evidence>
<feature type="region of interest" description="Disordered" evidence="1">
    <location>
        <begin position="1"/>
        <end position="22"/>
    </location>
</feature>
<sequence>MTSTSMLPTVPATADTTRPQRLTPEMLIYGPCALPSAPMAMPAQQIEPDLRLSTRLARLLGRRTFGESS</sequence>
<dbReference type="RefSeq" id="WP_038065642.1">
    <property type="nucleotide sequence ID" value="NZ_FOVB01000001.1"/>
</dbReference>
<evidence type="ECO:0000313" key="2">
    <source>
        <dbReference type="EMBL" id="KEP69868.1"/>
    </source>
</evidence>
<dbReference type="Proteomes" id="UP000027725">
    <property type="component" value="Unassembled WGS sequence"/>
</dbReference>
<name>A0A074TLL0_9RHOB</name>
<dbReference type="STRING" id="1185766.SAMN05216224_101678"/>
<organism evidence="2 3">
    <name type="scientific">Thioclava dalianensis</name>
    <dbReference type="NCBI Taxonomy" id="1185766"/>
    <lineage>
        <taxon>Bacteria</taxon>
        <taxon>Pseudomonadati</taxon>
        <taxon>Pseudomonadota</taxon>
        <taxon>Alphaproteobacteria</taxon>
        <taxon>Rhodobacterales</taxon>
        <taxon>Paracoccaceae</taxon>
        <taxon>Thioclava</taxon>
    </lineage>
</organism>